<dbReference type="AlphaFoldDB" id="A0AAD3NIT5"/>
<dbReference type="InterPro" id="IPR011009">
    <property type="entry name" value="Kinase-like_dom_sf"/>
</dbReference>
<name>A0AAD3NIT5_LATJO</name>
<evidence type="ECO:0000256" key="5">
    <source>
        <dbReference type="ARBA" id="ARBA00022840"/>
    </source>
</evidence>
<dbReference type="EMBL" id="BRZM01001521">
    <property type="protein sequence ID" value="GLD73328.1"/>
    <property type="molecule type" value="Genomic_DNA"/>
</dbReference>
<evidence type="ECO:0000259" key="7">
    <source>
        <dbReference type="PROSITE" id="PS50011"/>
    </source>
</evidence>
<accession>A0AAD3NIT5</accession>
<evidence type="ECO:0000256" key="6">
    <source>
        <dbReference type="SAM" id="MobiDB-lite"/>
    </source>
</evidence>
<keyword evidence="2" id="KW-0808">Transferase</keyword>
<evidence type="ECO:0000256" key="1">
    <source>
        <dbReference type="ARBA" id="ARBA00022527"/>
    </source>
</evidence>
<feature type="domain" description="Protein kinase" evidence="7">
    <location>
        <begin position="1"/>
        <end position="127"/>
    </location>
</feature>
<evidence type="ECO:0000313" key="9">
    <source>
        <dbReference type="Proteomes" id="UP001279410"/>
    </source>
</evidence>
<organism evidence="8 9">
    <name type="scientific">Lates japonicus</name>
    <name type="common">Japanese lates</name>
    <dbReference type="NCBI Taxonomy" id="270547"/>
    <lineage>
        <taxon>Eukaryota</taxon>
        <taxon>Metazoa</taxon>
        <taxon>Chordata</taxon>
        <taxon>Craniata</taxon>
        <taxon>Vertebrata</taxon>
        <taxon>Euteleostomi</taxon>
        <taxon>Actinopterygii</taxon>
        <taxon>Neopterygii</taxon>
        <taxon>Teleostei</taxon>
        <taxon>Neoteleostei</taxon>
        <taxon>Acanthomorphata</taxon>
        <taxon>Carangaria</taxon>
        <taxon>Carangaria incertae sedis</taxon>
        <taxon>Centropomidae</taxon>
        <taxon>Lates</taxon>
    </lineage>
</organism>
<reference evidence="8" key="1">
    <citation type="submission" date="2022-08" db="EMBL/GenBank/DDBJ databases">
        <title>Genome sequencing of akame (Lates japonicus).</title>
        <authorList>
            <person name="Hashiguchi Y."/>
            <person name="Takahashi H."/>
        </authorList>
    </citation>
    <scope>NUCLEOTIDE SEQUENCE</scope>
    <source>
        <strain evidence="8">Kochi</strain>
    </source>
</reference>
<dbReference type="PROSITE" id="PS50011">
    <property type="entry name" value="PROTEIN_KINASE_DOM"/>
    <property type="match status" value="1"/>
</dbReference>
<gene>
    <name evidence="8" type="ORF">AKAME5_002465300</name>
</gene>
<dbReference type="SUPFAM" id="SSF56112">
    <property type="entry name" value="Protein kinase-like (PK-like)"/>
    <property type="match status" value="1"/>
</dbReference>
<dbReference type="Proteomes" id="UP001279410">
    <property type="component" value="Unassembled WGS sequence"/>
</dbReference>
<keyword evidence="3" id="KW-0547">Nucleotide-binding</keyword>
<feature type="region of interest" description="Disordered" evidence="6">
    <location>
        <begin position="1"/>
        <end position="37"/>
    </location>
</feature>
<proteinExistence type="predicted"/>
<sequence>MKVLSKKRLMRQAGFPRRPPPRGAKAVPEGPPQPKGPLERVYQEIAILKKLDHPNVVKLVEVLDDPSEDHLYMGTLCVGLVKQGAVMEVPTDKPFSEDQARFYFQDLLRGIEYCEFSRPPVILPHSL</sequence>
<keyword evidence="4 8" id="KW-0418">Kinase</keyword>
<dbReference type="Gene3D" id="3.30.200.20">
    <property type="entry name" value="Phosphorylase Kinase, domain 1"/>
    <property type="match status" value="1"/>
</dbReference>
<dbReference type="InterPro" id="IPR000719">
    <property type="entry name" value="Prot_kinase_dom"/>
</dbReference>
<dbReference type="PANTHER" id="PTHR43895">
    <property type="entry name" value="CALCIUM/CALMODULIN-DEPENDENT PROTEIN KINASE KINASE-RELATED"/>
    <property type="match status" value="1"/>
</dbReference>
<evidence type="ECO:0000256" key="2">
    <source>
        <dbReference type="ARBA" id="ARBA00022679"/>
    </source>
</evidence>
<dbReference type="GO" id="GO:0061762">
    <property type="term" value="P:CAMKK-AMPK signaling cascade"/>
    <property type="evidence" value="ECO:0007669"/>
    <property type="project" value="TreeGrafter"/>
</dbReference>
<feature type="compositionally biased region" description="Basic residues" evidence="6">
    <location>
        <begin position="1"/>
        <end position="10"/>
    </location>
</feature>
<protein>
    <submittedName>
        <fullName evidence="8">Calcium/calmodulin-dependent protein kinase kinase 2-like isoform X1</fullName>
    </submittedName>
</protein>
<evidence type="ECO:0000256" key="3">
    <source>
        <dbReference type="ARBA" id="ARBA00022741"/>
    </source>
</evidence>
<dbReference type="GO" id="GO:0004674">
    <property type="term" value="F:protein serine/threonine kinase activity"/>
    <property type="evidence" value="ECO:0007669"/>
    <property type="project" value="UniProtKB-KW"/>
</dbReference>
<keyword evidence="1" id="KW-0723">Serine/threonine-protein kinase</keyword>
<dbReference type="Pfam" id="PF00069">
    <property type="entry name" value="Pkinase"/>
    <property type="match status" value="1"/>
</dbReference>
<comment type="caution">
    <text evidence="8">The sequence shown here is derived from an EMBL/GenBank/DDBJ whole genome shotgun (WGS) entry which is preliminary data.</text>
</comment>
<evidence type="ECO:0000313" key="8">
    <source>
        <dbReference type="EMBL" id="GLD73328.1"/>
    </source>
</evidence>
<evidence type="ECO:0000256" key="4">
    <source>
        <dbReference type="ARBA" id="ARBA00022777"/>
    </source>
</evidence>
<dbReference type="GO" id="GO:0005524">
    <property type="term" value="F:ATP binding"/>
    <property type="evidence" value="ECO:0007669"/>
    <property type="project" value="UniProtKB-KW"/>
</dbReference>
<keyword evidence="9" id="KW-1185">Reference proteome</keyword>
<dbReference type="PANTHER" id="PTHR43895:SF39">
    <property type="entry name" value="CALCIUM_CALMODULIN-DEPENDENT PROTEIN KINASE KINASE 2"/>
    <property type="match status" value="1"/>
</dbReference>
<keyword evidence="5" id="KW-0067">ATP-binding</keyword>